<proteinExistence type="predicted"/>
<sequence>MERSALEKLSSNKSLIIKPVDKGGAMVTMDKTDYMSEIHRQLSDTEVYEVITHNLTNTIADKILSILDHHAQHGTIDKKLRDYLIKSEPIIPIFYILPKIHKSLQKNRIPHSLITDSILSPLAITLEKILTPLVKPTKSFLLDTNEFI</sequence>
<dbReference type="PANTHER" id="PTHR21301">
    <property type="entry name" value="REVERSE TRANSCRIPTASE"/>
    <property type="match status" value="1"/>
</dbReference>
<dbReference type="PANTHER" id="PTHR21301:SF12">
    <property type="match status" value="1"/>
</dbReference>
<feature type="non-terminal residue" evidence="1">
    <location>
        <position position="148"/>
    </location>
</feature>
<comment type="caution">
    <text evidence="1">The sequence shown here is derived from an EMBL/GenBank/DDBJ whole genome shotgun (WGS) entry which is preliminary data.</text>
</comment>
<dbReference type="Proteomes" id="UP001176940">
    <property type="component" value="Unassembled WGS sequence"/>
</dbReference>
<evidence type="ECO:0000313" key="2">
    <source>
        <dbReference type="Proteomes" id="UP001176940"/>
    </source>
</evidence>
<organism evidence="1 2">
    <name type="scientific">Ranitomeya imitator</name>
    <name type="common">mimic poison frog</name>
    <dbReference type="NCBI Taxonomy" id="111125"/>
    <lineage>
        <taxon>Eukaryota</taxon>
        <taxon>Metazoa</taxon>
        <taxon>Chordata</taxon>
        <taxon>Craniata</taxon>
        <taxon>Vertebrata</taxon>
        <taxon>Euteleostomi</taxon>
        <taxon>Amphibia</taxon>
        <taxon>Batrachia</taxon>
        <taxon>Anura</taxon>
        <taxon>Neobatrachia</taxon>
        <taxon>Hyloidea</taxon>
        <taxon>Dendrobatidae</taxon>
        <taxon>Dendrobatinae</taxon>
        <taxon>Ranitomeya</taxon>
    </lineage>
</organism>
<dbReference type="EMBL" id="CAUEEQ010005116">
    <property type="protein sequence ID" value="CAJ0928416.1"/>
    <property type="molecule type" value="Genomic_DNA"/>
</dbReference>
<name>A0ABN9KYA7_9NEOB</name>
<protein>
    <submittedName>
        <fullName evidence="1">Uncharacterized protein</fullName>
    </submittedName>
</protein>
<accession>A0ABN9KYA7</accession>
<keyword evidence="2" id="KW-1185">Reference proteome</keyword>
<gene>
    <name evidence="1" type="ORF">RIMI_LOCUS3419663</name>
</gene>
<reference evidence="1" key="1">
    <citation type="submission" date="2023-07" db="EMBL/GenBank/DDBJ databases">
        <authorList>
            <person name="Stuckert A."/>
        </authorList>
    </citation>
    <scope>NUCLEOTIDE SEQUENCE</scope>
</reference>
<evidence type="ECO:0000313" key="1">
    <source>
        <dbReference type="EMBL" id="CAJ0928416.1"/>
    </source>
</evidence>